<evidence type="ECO:0000256" key="1">
    <source>
        <dbReference type="SAM" id="MobiDB-lite"/>
    </source>
</evidence>
<dbReference type="EMBL" id="MNAD01001616">
    <property type="protein sequence ID" value="OJT03400.1"/>
    <property type="molecule type" value="Genomic_DNA"/>
</dbReference>
<organism evidence="2 3">
    <name type="scientific">Trametes pubescens</name>
    <name type="common">White-rot fungus</name>
    <dbReference type="NCBI Taxonomy" id="154538"/>
    <lineage>
        <taxon>Eukaryota</taxon>
        <taxon>Fungi</taxon>
        <taxon>Dikarya</taxon>
        <taxon>Basidiomycota</taxon>
        <taxon>Agaricomycotina</taxon>
        <taxon>Agaricomycetes</taxon>
        <taxon>Polyporales</taxon>
        <taxon>Polyporaceae</taxon>
        <taxon>Trametes</taxon>
    </lineage>
</organism>
<comment type="caution">
    <text evidence="2">The sequence shown here is derived from an EMBL/GenBank/DDBJ whole genome shotgun (WGS) entry which is preliminary data.</text>
</comment>
<feature type="region of interest" description="Disordered" evidence="1">
    <location>
        <begin position="1"/>
        <end position="23"/>
    </location>
</feature>
<sequence length="51" mass="5196">MFTTDEPMTDAAEPITATGSTPIAAPDAAVVEAKAGVDEPALSHSRARHCS</sequence>
<reference evidence="2 3" key="1">
    <citation type="submission" date="2016-10" db="EMBL/GenBank/DDBJ databases">
        <title>Genome sequence of the basidiomycete white-rot fungus Trametes pubescens.</title>
        <authorList>
            <person name="Makela M.R."/>
            <person name="Granchi Z."/>
            <person name="Peng M."/>
            <person name="De Vries R.P."/>
            <person name="Grigoriev I."/>
            <person name="Riley R."/>
            <person name="Hilden K."/>
        </authorList>
    </citation>
    <scope>NUCLEOTIDE SEQUENCE [LARGE SCALE GENOMIC DNA]</scope>
    <source>
        <strain evidence="2 3">FBCC735</strain>
    </source>
</reference>
<keyword evidence="3" id="KW-1185">Reference proteome</keyword>
<name>A0A1M2V6Y7_TRAPU</name>
<dbReference type="Proteomes" id="UP000184267">
    <property type="component" value="Unassembled WGS sequence"/>
</dbReference>
<gene>
    <name evidence="2" type="ORF">TRAPUB_5998</name>
</gene>
<evidence type="ECO:0000313" key="3">
    <source>
        <dbReference type="Proteomes" id="UP000184267"/>
    </source>
</evidence>
<evidence type="ECO:0000313" key="2">
    <source>
        <dbReference type="EMBL" id="OJT03400.1"/>
    </source>
</evidence>
<protein>
    <submittedName>
        <fullName evidence="2">Uncharacterized protein</fullName>
    </submittedName>
</protein>
<accession>A0A1M2V6Y7</accession>
<dbReference type="AlphaFoldDB" id="A0A1M2V6Y7"/>
<proteinExistence type="predicted"/>